<dbReference type="SUPFAM" id="SSF52540">
    <property type="entry name" value="P-loop containing nucleoside triphosphate hydrolases"/>
    <property type="match status" value="2"/>
</dbReference>
<comment type="function">
    <text evidence="2 10 12">Catalyzes the transfer of a dimethylallyl group onto the adenine at position 37 in tRNAs that read codons beginning with uridine, leading to the formation of N6-(dimethylallyl)adenosine (i(6)A).</text>
</comment>
<comment type="catalytic activity">
    <reaction evidence="9 10 11">
        <text>adenosine(37) in tRNA + dimethylallyl diphosphate = N(6)-dimethylallyladenosine(37) in tRNA + diphosphate</text>
        <dbReference type="Rhea" id="RHEA:26482"/>
        <dbReference type="Rhea" id="RHEA-COMP:10162"/>
        <dbReference type="Rhea" id="RHEA-COMP:10375"/>
        <dbReference type="ChEBI" id="CHEBI:33019"/>
        <dbReference type="ChEBI" id="CHEBI:57623"/>
        <dbReference type="ChEBI" id="CHEBI:74411"/>
        <dbReference type="ChEBI" id="CHEBI:74415"/>
        <dbReference type="EC" id="2.5.1.75"/>
    </reaction>
</comment>
<evidence type="ECO:0000256" key="12">
    <source>
        <dbReference type="RuleBase" id="RU003784"/>
    </source>
</evidence>
<comment type="similarity">
    <text evidence="3 10 13">Belongs to the IPP transferase family.</text>
</comment>
<evidence type="ECO:0000256" key="10">
    <source>
        <dbReference type="HAMAP-Rule" id="MF_00185"/>
    </source>
</evidence>
<evidence type="ECO:0000313" key="15">
    <source>
        <dbReference type="Proteomes" id="UP001546774"/>
    </source>
</evidence>
<sequence length="316" mass="36124">MKNPLIILTGPTAVGKTALSINLAKAVNGEIISADSMQIYKEMNIGTAKILPEEMQGVPHFLVDELNPDEEFNVTVFQKKAKEAMADIYSRGKIPILVGGTGFYIQSVLYDISFTESGQTDAYRESLYQLAAENGAEYLHARLMQVDSAAAQAIHPNNVKRVIRALEYFHQTGERISEHNEEEAAKTSPYNYIYFVLNNDRAVLYDRIDKRVDAMFDAGLVEEVTALRDKGYSRNLVSMQGIGYKEIYASLDGEYDLDRARYIIKRDTRHFAKRQITWFKREKDVTWMNYPDYNKSQAEMLDAMLKMIKERGIIKR</sequence>
<protein>
    <recommendedName>
        <fullName evidence="10">tRNA dimethylallyltransferase</fullName>
        <ecNumber evidence="10">2.5.1.75</ecNumber>
    </recommendedName>
    <alternativeName>
        <fullName evidence="10">Dimethylallyl diphosphate:tRNA dimethylallyltransferase</fullName>
        <shortName evidence="10">DMAPP:tRNA dimethylallyltransferase</shortName>
        <shortName evidence="10">DMATase</shortName>
    </alternativeName>
    <alternativeName>
        <fullName evidence="10">Isopentenyl-diphosphate:tRNA isopentenyltransferase</fullName>
        <shortName evidence="10">IPP transferase</shortName>
        <shortName evidence="10">IPPT</shortName>
        <shortName evidence="10">IPTase</shortName>
    </alternativeName>
</protein>
<feature type="binding site" evidence="10">
    <location>
        <begin position="12"/>
        <end position="17"/>
    </location>
    <ligand>
        <name>substrate</name>
    </ligand>
</feature>
<comment type="subunit">
    <text evidence="10">Monomer.</text>
</comment>
<dbReference type="NCBIfam" id="TIGR00174">
    <property type="entry name" value="miaA"/>
    <property type="match status" value="1"/>
</dbReference>
<dbReference type="Proteomes" id="UP001546774">
    <property type="component" value="Unassembled WGS sequence"/>
</dbReference>
<proteinExistence type="inferred from homology"/>
<comment type="cofactor">
    <cofactor evidence="1 10">
        <name>Mg(2+)</name>
        <dbReference type="ChEBI" id="CHEBI:18420"/>
    </cofactor>
</comment>
<dbReference type="EC" id="2.5.1.75" evidence="10"/>
<name>A0ABV1H8M6_9FIRM</name>
<dbReference type="GO" id="GO:0052381">
    <property type="term" value="F:tRNA dimethylallyltransferase activity"/>
    <property type="evidence" value="ECO:0007669"/>
    <property type="project" value="UniProtKB-EC"/>
</dbReference>
<evidence type="ECO:0000256" key="13">
    <source>
        <dbReference type="RuleBase" id="RU003785"/>
    </source>
</evidence>
<evidence type="ECO:0000256" key="2">
    <source>
        <dbReference type="ARBA" id="ARBA00003213"/>
    </source>
</evidence>
<comment type="caution">
    <text evidence="10">Lacks conserved residue(s) required for the propagation of feature annotation.</text>
</comment>
<evidence type="ECO:0000313" key="14">
    <source>
        <dbReference type="EMBL" id="MEQ2556041.1"/>
    </source>
</evidence>
<dbReference type="Gene3D" id="1.10.20.140">
    <property type="match status" value="1"/>
</dbReference>
<dbReference type="EMBL" id="JBBMFS010000016">
    <property type="protein sequence ID" value="MEQ2556041.1"/>
    <property type="molecule type" value="Genomic_DNA"/>
</dbReference>
<gene>
    <name evidence="10 14" type="primary">miaA</name>
    <name evidence="14" type="ORF">WMO37_13675</name>
</gene>
<keyword evidence="8 10" id="KW-0460">Magnesium</keyword>
<evidence type="ECO:0000256" key="1">
    <source>
        <dbReference type="ARBA" id="ARBA00001946"/>
    </source>
</evidence>
<comment type="caution">
    <text evidence="14">The sequence shown here is derived from an EMBL/GenBank/DDBJ whole genome shotgun (WGS) entry which is preliminary data.</text>
</comment>
<evidence type="ECO:0000256" key="9">
    <source>
        <dbReference type="ARBA" id="ARBA00049563"/>
    </source>
</evidence>
<dbReference type="Pfam" id="PF01715">
    <property type="entry name" value="IPPT"/>
    <property type="match status" value="1"/>
</dbReference>
<evidence type="ECO:0000256" key="4">
    <source>
        <dbReference type="ARBA" id="ARBA00022679"/>
    </source>
</evidence>
<reference evidence="14" key="1">
    <citation type="submission" date="2024-03" db="EMBL/GenBank/DDBJ databases">
        <title>Human intestinal bacterial collection.</title>
        <authorList>
            <person name="Pauvert C."/>
            <person name="Hitch T.C.A."/>
            <person name="Clavel T."/>
        </authorList>
    </citation>
    <scope>NUCLEOTIDE SEQUENCE [LARGE SCALE GENOMIC DNA]</scope>
    <source>
        <strain evidence="14">CLA-AA-H89B</strain>
    </source>
</reference>
<keyword evidence="4 10" id="KW-0808">Transferase</keyword>
<dbReference type="PANTHER" id="PTHR11088:SF60">
    <property type="entry name" value="TRNA DIMETHYLALLYLTRANSFERASE"/>
    <property type="match status" value="1"/>
</dbReference>
<feature type="site" description="Interaction with substrate tRNA" evidence="10">
    <location>
        <position position="124"/>
    </location>
</feature>
<evidence type="ECO:0000256" key="3">
    <source>
        <dbReference type="ARBA" id="ARBA00005842"/>
    </source>
</evidence>
<accession>A0ABV1H8M6</accession>
<keyword evidence="7 10" id="KW-0067">ATP-binding</keyword>
<dbReference type="InterPro" id="IPR039657">
    <property type="entry name" value="Dimethylallyltransferase"/>
</dbReference>
<feature type="region of interest" description="Interaction with substrate tRNA" evidence="10">
    <location>
        <begin position="35"/>
        <end position="38"/>
    </location>
</feature>
<evidence type="ECO:0000256" key="11">
    <source>
        <dbReference type="RuleBase" id="RU003783"/>
    </source>
</evidence>
<dbReference type="Gene3D" id="3.40.50.300">
    <property type="entry name" value="P-loop containing nucleotide triphosphate hydrolases"/>
    <property type="match status" value="1"/>
</dbReference>
<feature type="binding site" evidence="10">
    <location>
        <begin position="10"/>
        <end position="17"/>
    </location>
    <ligand>
        <name>ATP</name>
        <dbReference type="ChEBI" id="CHEBI:30616"/>
    </ligand>
</feature>
<organism evidence="14 15">
    <name type="scientific">Lachnospira intestinalis</name>
    <dbReference type="NCBI Taxonomy" id="3133158"/>
    <lineage>
        <taxon>Bacteria</taxon>
        <taxon>Bacillati</taxon>
        <taxon>Bacillota</taxon>
        <taxon>Clostridia</taxon>
        <taxon>Lachnospirales</taxon>
        <taxon>Lachnospiraceae</taxon>
        <taxon>Lachnospira</taxon>
    </lineage>
</organism>
<dbReference type="HAMAP" id="MF_00185">
    <property type="entry name" value="IPP_trans"/>
    <property type="match status" value="1"/>
</dbReference>
<evidence type="ECO:0000256" key="7">
    <source>
        <dbReference type="ARBA" id="ARBA00022840"/>
    </source>
</evidence>
<feature type="site" description="Interaction with substrate tRNA" evidence="10">
    <location>
        <position position="101"/>
    </location>
</feature>
<evidence type="ECO:0000256" key="8">
    <source>
        <dbReference type="ARBA" id="ARBA00022842"/>
    </source>
</evidence>
<keyword evidence="6 10" id="KW-0547">Nucleotide-binding</keyword>
<keyword evidence="5 10" id="KW-0819">tRNA processing</keyword>
<dbReference type="PANTHER" id="PTHR11088">
    <property type="entry name" value="TRNA DIMETHYLALLYLTRANSFERASE"/>
    <property type="match status" value="1"/>
</dbReference>
<evidence type="ECO:0000256" key="6">
    <source>
        <dbReference type="ARBA" id="ARBA00022741"/>
    </source>
</evidence>
<keyword evidence="15" id="KW-1185">Reference proteome</keyword>
<dbReference type="InterPro" id="IPR027417">
    <property type="entry name" value="P-loop_NTPase"/>
</dbReference>
<dbReference type="InterPro" id="IPR018022">
    <property type="entry name" value="IPT"/>
</dbReference>
<evidence type="ECO:0000256" key="5">
    <source>
        <dbReference type="ARBA" id="ARBA00022694"/>
    </source>
</evidence>